<accession>A0ABV6XPJ7</accession>
<keyword evidence="9" id="KW-1185">Reference proteome</keyword>
<comment type="similarity">
    <text evidence="2">Belongs to the transposase mutator family.</text>
</comment>
<dbReference type="Proteomes" id="UP001592581">
    <property type="component" value="Unassembled WGS sequence"/>
</dbReference>
<keyword evidence="4" id="KW-0378">Hydrolase</keyword>
<name>A0ABV6XPJ7_9ACTN</name>
<evidence type="ECO:0000256" key="2">
    <source>
        <dbReference type="ARBA" id="ARBA00010961"/>
    </source>
</evidence>
<evidence type="ECO:0000259" key="7">
    <source>
        <dbReference type="Pfam" id="PF13286"/>
    </source>
</evidence>
<evidence type="ECO:0000313" key="8">
    <source>
        <dbReference type="EMBL" id="MFC1440150.1"/>
    </source>
</evidence>
<dbReference type="InterPro" id="IPR001207">
    <property type="entry name" value="Transposase_mutator"/>
</dbReference>
<dbReference type="RefSeq" id="WP_380565709.1">
    <property type="nucleotide sequence ID" value="NZ_JBEUKS010000006.1"/>
</dbReference>
<gene>
    <name evidence="8" type="ORF">ABUW04_18000</name>
</gene>
<evidence type="ECO:0000256" key="4">
    <source>
        <dbReference type="ARBA" id="ARBA00022801"/>
    </source>
</evidence>
<proteinExistence type="inferred from homology"/>
<comment type="caution">
    <text evidence="8">The sequence shown here is derived from an EMBL/GenBank/DDBJ whole genome shotgun (WGS) entry which is preliminary data.</text>
</comment>
<dbReference type="Pfam" id="PF00872">
    <property type="entry name" value="Transposase_mut"/>
    <property type="match status" value="1"/>
</dbReference>
<protein>
    <submittedName>
        <fullName evidence="8">Transposase</fullName>
    </submittedName>
</protein>
<reference evidence="8 9" key="1">
    <citation type="submission" date="2024-06" db="EMBL/GenBank/DDBJ databases">
        <authorList>
            <person name="Lee S.D."/>
        </authorList>
    </citation>
    <scope>NUCLEOTIDE SEQUENCE [LARGE SCALE GENOMIC DNA]</scope>
    <source>
        <strain evidence="8 9">N1-10</strain>
    </source>
</reference>
<keyword evidence="3" id="KW-0815">Transposition</keyword>
<keyword evidence="5" id="KW-0238">DNA-binding</keyword>
<sequence>MALSQHDLLRLLESLRSADGLELVRSVAERMLQELIEAEATARIGAEWNEHTDARTALRNGHRDKTLTMSRSEETQQRFADRVVGILASKFETSEDEVAERIAFFFGQHAAFSGFRGLGYEYDGSLGAKRAVRNMRKELFSMFIDKAAYTGDISRGRHFAALEVDDGVRLLNGILKQLVWVYVIDNPRMATHQFGQREVVRFLLDKHVQVALHGSEGGLSIFPQGRKDTILSLREGGDKMGLLRFAADHVSNMTDAYATMMFHRLSGQAAGPLNVYI</sequence>
<feature type="domain" description="Phosphohydrolase-associated" evidence="7">
    <location>
        <begin position="163"/>
        <end position="263"/>
    </location>
</feature>
<dbReference type="InterPro" id="IPR026875">
    <property type="entry name" value="PHydrolase_assoc_dom"/>
</dbReference>
<organism evidence="8 9">
    <name type="scientific">Streptacidiphilus jeojiensis</name>
    <dbReference type="NCBI Taxonomy" id="3229225"/>
    <lineage>
        <taxon>Bacteria</taxon>
        <taxon>Bacillati</taxon>
        <taxon>Actinomycetota</taxon>
        <taxon>Actinomycetes</taxon>
        <taxon>Kitasatosporales</taxon>
        <taxon>Streptomycetaceae</taxon>
        <taxon>Streptacidiphilus</taxon>
    </lineage>
</organism>
<dbReference type="EMBL" id="JBEUKS010000006">
    <property type="protein sequence ID" value="MFC1440150.1"/>
    <property type="molecule type" value="Genomic_DNA"/>
</dbReference>
<comment type="function">
    <text evidence="1">Required for the transposition of the insertion element.</text>
</comment>
<keyword evidence="6" id="KW-0233">DNA recombination</keyword>
<evidence type="ECO:0000256" key="5">
    <source>
        <dbReference type="ARBA" id="ARBA00023125"/>
    </source>
</evidence>
<evidence type="ECO:0000313" key="9">
    <source>
        <dbReference type="Proteomes" id="UP001592581"/>
    </source>
</evidence>
<evidence type="ECO:0000256" key="6">
    <source>
        <dbReference type="ARBA" id="ARBA00023172"/>
    </source>
</evidence>
<evidence type="ECO:0000256" key="3">
    <source>
        <dbReference type="ARBA" id="ARBA00022578"/>
    </source>
</evidence>
<dbReference type="Pfam" id="PF13286">
    <property type="entry name" value="HD_assoc"/>
    <property type="match status" value="1"/>
</dbReference>
<evidence type="ECO:0000256" key="1">
    <source>
        <dbReference type="ARBA" id="ARBA00002190"/>
    </source>
</evidence>